<dbReference type="OrthoDB" id="6589528at2759"/>
<proteinExistence type="predicted"/>
<protein>
    <submittedName>
        <fullName evidence="2">Zinc finger BED domain-containing protein 5-like</fullName>
    </submittedName>
</protein>
<sequence length="428" mass="49802">MGFSCTGDTHDPRPWCLVYGEKLSNEAMVLSKLKRHLFSKHSHLIDKNITCFQRLLKSQSQQSKNMIKIVKISEKSQESSYIVTELVAKTMKPHTIGEQIILPACREIVKIFFVIEAEQEILKIPLSDNKISRRINNMSEVIEHQVLNKLHDSHRFALQLDESINLSGKTQLLVFVRMVVDDISENCFCCKALPETMRGEDVFKVLDDNLSSVSLSWNNCIGICTDEAPSMTGSIKGFISLVKIKNSKIIFTYCFYHREILMVKSLMDADYLRLILYSSVRWLSRGNILSRFYNLREELLVFLTIEESEFNFLGDEVWWTKLSFLTDLFEHLNKLNSSKQGRNENMLTSSDKIMAFIEKFNLWKTKVNQGWNYLVDLKLVEEENLCSIKNNRIVQLKFKEITLNKFWIYVSEEYPEISIKALTILLPF</sequence>
<dbReference type="Proteomes" id="UP000694846">
    <property type="component" value="Unplaced"/>
</dbReference>
<evidence type="ECO:0000313" key="1">
    <source>
        <dbReference type="Proteomes" id="UP000694846"/>
    </source>
</evidence>
<dbReference type="GeneID" id="112688611"/>
<dbReference type="AlphaFoldDB" id="A0A8B8G511"/>
<evidence type="ECO:0000313" key="2">
    <source>
        <dbReference type="RefSeq" id="XP_025417671.1"/>
    </source>
</evidence>
<organism evidence="1 2">
    <name type="scientific">Sipha flava</name>
    <name type="common">yellow sugarcane aphid</name>
    <dbReference type="NCBI Taxonomy" id="143950"/>
    <lineage>
        <taxon>Eukaryota</taxon>
        <taxon>Metazoa</taxon>
        <taxon>Ecdysozoa</taxon>
        <taxon>Arthropoda</taxon>
        <taxon>Hexapoda</taxon>
        <taxon>Insecta</taxon>
        <taxon>Pterygota</taxon>
        <taxon>Neoptera</taxon>
        <taxon>Paraneoptera</taxon>
        <taxon>Hemiptera</taxon>
        <taxon>Sternorrhyncha</taxon>
        <taxon>Aphidomorpha</taxon>
        <taxon>Aphidoidea</taxon>
        <taxon>Aphididae</taxon>
        <taxon>Sipha</taxon>
    </lineage>
</organism>
<dbReference type="RefSeq" id="XP_025417671.1">
    <property type="nucleotide sequence ID" value="XM_025561886.1"/>
</dbReference>
<name>A0A8B8G511_9HEMI</name>
<dbReference type="PANTHER" id="PTHR45913:SF19">
    <property type="entry name" value="LOW QUALITY PROTEIN: ZINC FINGER BED DOMAIN-CONTAINING PROTEIN 5-LIKE"/>
    <property type="match status" value="1"/>
</dbReference>
<dbReference type="PANTHER" id="PTHR45913">
    <property type="entry name" value="EPM2A-INTERACTING PROTEIN 1"/>
    <property type="match status" value="1"/>
</dbReference>
<accession>A0A8B8G511</accession>
<keyword evidence="1" id="KW-1185">Reference proteome</keyword>
<reference evidence="2" key="1">
    <citation type="submission" date="2025-08" db="UniProtKB">
        <authorList>
            <consortium name="RefSeq"/>
        </authorList>
    </citation>
    <scope>IDENTIFICATION</scope>
    <source>
        <tissue evidence="2">Whole body</tissue>
    </source>
</reference>
<gene>
    <name evidence="2" type="primary">LOC112688611</name>
</gene>